<gene>
    <name evidence="1" type="ORF">M8818_000574</name>
</gene>
<proteinExistence type="predicted"/>
<evidence type="ECO:0000313" key="1">
    <source>
        <dbReference type="EMBL" id="KAK8220158.1"/>
    </source>
</evidence>
<name>A0ACC3SRP4_9PEZI</name>
<reference evidence="1" key="1">
    <citation type="submission" date="2024-02" db="EMBL/GenBank/DDBJ databases">
        <title>Metagenome Assembled Genome of Zalaria obscura JY119.</title>
        <authorList>
            <person name="Vighnesh L."/>
            <person name="Jagadeeshwari U."/>
            <person name="Venkata Ramana C."/>
            <person name="Sasikala C."/>
        </authorList>
    </citation>
    <scope>NUCLEOTIDE SEQUENCE</scope>
    <source>
        <strain evidence="1">JY119</strain>
    </source>
</reference>
<accession>A0ACC3SRP4</accession>
<comment type="caution">
    <text evidence="1">The sequence shown here is derived from an EMBL/GenBank/DDBJ whole genome shotgun (WGS) entry which is preliminary data.</text>
</comment>
<sequence length="604" mass="69364">MSEKAQQVPWDVATTVTTFAISSASVHTLPFNIIRASAKVLAAVTAQVQTISLTPKTQKGRKLLWLFMLYPPFLLIQTDVVERGKQIWSEKVGSQKPAQHPIEALIEKSTAEYSAMLERQSKTLEAATEEYRNRYRREPPPGFDQWFAYAKKVKAPIIDEYDLINEMLEPFWNVDPSVIKKYIQEVADNDDGSLHKFRVVNGNYDTTYDDDYMGNQIKNYLHDVIKHVPDVEFIINGLDEPRVILPSDLEEKGRNGETGELEFHDLGSRATWNVTTENCRAGSSSWPLTTHSTKGSINTFGLPFVQDIKADKQICQHPEYEDMHGLFISPASFYYTAQPVPILSQCAPSTFGDILYPSAYYFDRYDDGAYDDESDPAWEQKRRTLYWAGSSTGSNAVNSTPAHTTWQHSHRQRFVSLANGLLNSTVATFLTETAPGLWKPFQSREILRELYDAKFTSFPQCDEEECVAEEAFFHLYEHEDAERAYQSRFIFDLDGNSFSGRYYTLLGSRSVVLKQTILREWHDERLYPWVHYVPVSLAMDELPETMRYLALTERGSRRAKTIAETGRRWKGQSLRREDAGVWMFRLVLEYARVLDEGRDGTRLE</sequence>
<dbReference type="EMBL" id="JAMKPW020000002">
    <property type="protein sequence ID" value="KAK8220158.1"/>
    <property type="molecule type" value="Genomic_DNA"/>
</dbReference>
<evidence type="ECO:0000313" key="2">
    <source>
        <dbReference type="Proteomes" id="UP001320706"/>
    </source>
</evidence>
<organism evidence="1 2">
    <name type="scientific">Zalaria obscura</name>
    <dbReference type="NCBI Taxonomy" id="2024903"/>
    <lineage>
        <taxon>Eukaryota</taxon>
        <taxon>Fungi</taxon>
        <taxon>Dikarya</taxon>
        <taxon>Ascomycota</taxon>
        <taxon>Pezizomycotina</taxon>
        <taxon>Dothideomycetes</taxon>
        <taxon>Dothideomycetidae</taxon>
        <taxon>Dothideales</taxon>
        <taxon>Zalariaceae</taxon>
        <taxon>Zalaria</taxon>
    </lineage>
</organism>
<protein>
    <submittedName>
        <fullName evidence="1">Uncharacterized protein</fullName>
    </submittedName>
</protein>
<dbReference type="Proteomes" id="UP001320706">
    <property type="component" value="Unassembled WGS sequence"/>
</dbReference>
<keyword evidence="2" id="KW-1185">Reference proteome</keyword>